<evidence type="ECO:0000313" key="2">
    <source>
        <dbReference type="Proteomes" id="UP001497535"/>
    </source>
</evidence>
<protein>
    <submittedName>
        <fullName evidence="1">Uncharacterized protein</fullName>
    </submittedName>
</protein>
<evidence type="ECO:0000313" key="1">
    <source>
        <dbReference type="EMBL" id="CAK5046188.1"/>
    </source>
</evidence>
<dbReference type="EMBL" id="CAVMJV010000012">
    <property type="protein sequence ID" value="CAK5046188.1"/>
    <property type="molecule type" value="Genomic_DNA"/>
</dbReference>
<organism evidence="1 2">
    <name type="scientific">Meloidogyne enterolobii</name>
    <name type="common">Root-knot nematode worm</name>
    <name type="synonym">Meloidogyne mayaguensis</name>
    <dbReference type="NCBI Taxonomy" id="390850"/>
    <lineage>
        <taxon>Eukaryota</taxon>
        <taxon>Metazoa</taxon>
        <taxon>Ecdysozoa</taxon>
        <taxon>Nematoda</taxon>
        <taxon>Chromadorea</taxon>
        <taxon>Rhabditida</taxon>
        <taxon>Tylenchina</taxon>
        <taxon>Tylenchomorpha</taxon>
        <taxon>Tylenchoidea</taxon>
        <taxon>Meloidogynidae</taxon>
        <taxon>Meloidogyninae</taxon>
        <taxon>Meloidogyne</taxon>
    </lineage>
</organism>
<sequence length="82" mass="9444">MQNSQAQKESFLAINELTCNESTVIRTELGQMLKVESFARRIRHSSTMIPMEYFDDYNCLEDLLNSGHNILTKHEAFSVGIF</sequence>
<proteinExistence type="predicted"/>
<keyword evidence="2" id="KW-1185">Reference proteome</keyword>
<accession>A0ACB0YGZ1</accession>
<name>A0ACB0YGZ1_MELEN</name>
<gene>
    <name evidence="1" type="ORF">MENTE1834_LOCUS11987</name>
</gene>
<reference evidence="1" key="1">
    <citation type="submission" date="2023-11" db="EMBL/GenBank/DDBJ databases">
        <authorList>
            <person name="Poullet M."/>
        </authorList>
    </citation>
    <scope>NUCLEOTIDE SEQUENCE</scope>
    <source>
        <strain evidence="1">E1834</strain>
    </source>
</reference>
<dbReference type="Proteomes" id="UP001497535">
    <property type="component" value="Unassembled WGS sequence"/>
</dbReference>
<comment type="caution">
    <text evidence="1">The sequence shown here is derived from an EMBL/GenBank/DDBJ whole genome shotgun (WGS) entry which is preliminary data.</text>
</comment>